<dbReference type="InterPro" id="IPR051678">
    <property type="entry name" value="AGP_Transferase"/>
</dbReference>
<dbReference type="EMBL" id="JAWDJX010000159">
    <property type="protein sequence ID" value="KAK3045742.1"/>
    <property type="molecule type" value="Genomic_DNA"/>
</dbReference>
<feature type="domain" description="Aminoglycoside phosphotransferase" evidence="1">
    <location>
        <begin position="69"/>
        <end position="241"/>
    </location>
</feature>
<dbReference type="AlphaFoldDB" id="A0AAJ0G923"/>
<dbReference type="Gene3D" id="3.90.1200.10">
    <property type="match status" value="1"/>
</dbReference>
<dbReference type="Proteomes" id="UP001271007">
    <property type="component" value="Unassembled WGS sequence"/>
</dbReference>
<gene>
    <name evidence="2" type="ORF">LTR09_012720</name>
</gene>
<evidence type="ECO:0000259" key="1">
    <source>
        <dbReference type="Pfam" id="PF01636"/>
    </source>
</evidence>
<sequence length="278" mass="31449">MSYENESAIDPFQALCASHDQDMASAAARRTAFRRDPHGILVSGQSSECRIARVERGVCKAGSRVRIEESRALKFALSLQLPVPAVHEVNASGQQTEILMDFVDGECLEEAWLSMNSEQKRSVAKQIGHIVTTMRQAASDQRRIGAFGGPARDCRQISDYSGGPFTNEAEFNTFVLDLLRRTPSLIRSTLAQALNVDSQIVLTHGDLTPRNIIVKGDHVQALLDWEYAGWYPEYWEYIKFFDRPTDCKDWKEYAEIIFGTQYPKQLLTFQALARWQKP</sequence>
<comment type="caution">
    <text evidence="2">The sequence shown here is derived from an EMBL/GenBank/DDBJ whole genome shotgun (WGS) entry which is preliminary data.</text>
</comment>
<proteinExistence type="predicted"/>
<keyword evidence="3" id="KW-1185">Reference proteome</keyword>
<evidence type="ECO:0000313" key="3">
    <source>
        <dbReference type="Proteomes" id="UP001271007"/>
    </source>
</evidence>
<dbReference type="Pfam" id="PF01636">
    <property type="entry name" value="APH"/>
    <property type="match status" value="1"/>
</dbReference>
<reference evidence="2" key="1">
    <citation type="submission" date="2023-04" db="EMBL/GenBank/DDBJ databases">
        <title>Black Yeasts Isolated from many extreme environments.</title>
        <authorList>
            <person name="Coleine C."/>
            <person name="Stajich J.E."/>
            <person name="Selbmann L."/>
        </authorList>
    </citation>
    <scope>NUCLEOTIDE SEQUENCE</scope>
    <source>
        <strain evidence="2">CCFEE 5312</strain>
    </source>
</reference>
<evidence type="ECO:0000313" key="2">
    <source>
        <dbReference type="EMBL" id="KAK3045742.1"/>
    </source>
</evidence>
<dbReference type="PANTHER" id="PTHR21310:SF58">
    <property type="entry name" value="AMINOGLYCOSIDE PHOSPHOTRANSFERASE DOMAIN-CONTAINING PROTEIN"/>
    <property type="match status" value="1"/>
</dbReference>
<organism evidence="2 3">
    <name type="scientific">Extremus antarcticus</name>
    <dbReference type="NCBI Taxonomy" id="702011"/>
    <lineage>
        <taxon>Eukaryota</taxon>
        <taxon>Fungi</taxon>
        <taxon>Dikarya</taxon>
        <taxon>Ascomycota</taxon>
        <taxon>Pezizomycotina</taxon>
        <taxon>Dothideomycetes</taxon>
        <taxon>Dothideomycetidae</taxon>
        <taxon>Mycosphaerellales</taxon>
        <taxon>Extremaceae</taxon>
        <taxon>Extremus</taxon>
    </lineage>
</organism>
<accession>A0AAJ0G923</accession>
<protein>
    <recommendedName>
        <fullName evidence="1">Aminoglycoside phosphotransferase domain-containing protein</fullName>
    </recommendedName>
</protein>
<dbReference type="CDD" id="cd05120">
    <property type="entry name" value="APH_ChoK_like"/>
    <property type="match status" value="1"/>
</dbReference>
<dbReference type="PANTHER" id="PTHR21310">
    <property type="entry name" value="AMINOGLYCOSIDE PHOSPHOTRANSFERASE-RELATED-RELATED"/>
    <property type="match status" value="1"/>
</dbReference>
<name>A0AAJ0G923_9PEZI</name>
<dbReference type="SUPFAM" id="SSF56112">
    <property type="entry name" value="Protein kinase-like (PK-like)"/>
    <property type="match status" value="1"/>
</dbReference>
<dbReference type="InterPro" id="IPR002575">
    <property type="entry name" value="Aminoglycoside_PTrfase"/>
</dbReference>
<dbReference type="InterPro" id="IPR011009">
    <property type="entry name" value="Kinase-like_dom_sf"/>
</dbReference>